<feature type="compositionally biased region" description="Pro residues" evidence="4">
    <location>
        <begin position="207"/>
        <end position="217"/>
    </location>
</feature>
<dbReference type="SMART" id="SM00895">
    <property type="entry name" value="FCD"/>
    <property type="match status" value="1"/>
</dbReference>
<reference evidence="6 7" key="1">
    <citation type="submission" date="2024-09" db="EMBL/GenBank/DDBJ databases">
        <authorList>
            <person name="Sun Q."/>
            <person name="Mori K."/>
        </authorList>
    </citation>
    <scope>NUCLEOTIDE SEQUENCE [LARGE SCALE GENOMIC DNA]</scope>
    <source>
        <strain evidence="6 7">TISTR 1856</strain>
    </source>
</reference>
<feature type="compositionally biased region" description="Basic and acidic residues" evidence="4">
    <location>
        <begin position="196"/>
        <end position="205"/>
    </location>
</feature>
<evidence type="ECO:0000313" key="7">
    <source>
        <dbReference type="Proteomes" id="UP001589748"/>
    </source>
</evidence>
<sequence length="236" mass="26223">MRAGRPVLEALRASIVEGGYPPGAPLDVDALAAEHDVSRIPVREALMTLVGEGLLEHRPRRGYTVTRLGDGELVELFGVRATLERSALAVAVRVRTPDDVAAARAAHEALLRAVATADDREYHRRSRQFHLALTRPSGMLRLLGVFERIWDVTEAYRPMEALDPREAEALRGEHEQMLQAFAEGDGERLLAVADQHSGHLSDRVRRLPPPSDLPPAPTRRARRRTVVPDVVQEEDR</sequence>
<feature type="domain" description="HTH gntR-type" evidence="5">
    <location>
        <begin position="1"/>
        <end position="68"/>
    </location>
</feature>
<dbReference type="SUPFAM" id="SSF48008">
    <property type="entry name" value="GntR ligand-binding domain-like"/>
    <property type="match status" value="1"/>
</dbReference>
<dbReference type="Proteomes" id="UP001589748">
    <property type="component" value="Unassembled WGS sequence"/>
</dbReference>
<dbReference type="InterPro" id="IPR036388">
    <property type="entry name" value="WH-like_DNA-bd_sf"/>
</dbReference>
<keyword evidence="1" id="KW-0805">Transcription regulation</keyword>
<dbReference type="PANTHER" id="PTHR43537:SF24">
    <property type="entry name" value="GLUCONATE OPERON TRANSCRIPTIONAL REPRESSOR"/>
    <property type="match status" value="1"/>
</dbReference>
<keyword evidence="7" id="KW-1185">Reference proteome</keyword>
<comment type="caution">
    <text evidence="6">The sequence shown here is derived from an EMBL/GenBank/DDBJ whole genome shotgun (WGS) entry which is preliminary data.</text>
</comment>
<evidence type="ECO:0000256" key="4">
    <source>
        <dbReference type="SAM" id="MobiDB-lite"/>
    </source>
</evidence>
<dbReference type="InterPro" id="IPR008920">
    <property type="entry name" value="TF_FadR/GntR_C"/>
</dbReference>
<accession>A0ABV5LS19</accession>
<keyword evidence="3" id="KW-0804">Transcription</keyword>
<dbReference type="Pfam" id="PF07729">
    <property type="entry name" value="FCD"/>
    <property type="match status" value="1"/>
</dbReference>
<name>A0ABV5LS19_9ACTN</name>
<dbReference type="RefSeq" id="WP_380135669.1">
    <property type="nucleotide sequence ID" value="NZ_JBHLUI010000003.1"/>
</dbReference>
<dbReference type="CDD" id="cd07377">
    <property type="entry name" value="WHTH_GntR"/>
    <property type="match status" value="1"/>
</dbReference>
<dbReference type="Gene3D" id="1.20.120.530">
    <property type="entry name" value="GntR ligand-binding domain-like"/>
    <property type="match status" value="1"/>
</dbReference>
<dbReference type="InterPro" id="IPR011711">
    <property type="entry name" value="GntR_C"/>
</dbReference>
<dbReference type="PANTHER" id="PTHR43537">
    <property type="entry name" value="TRANSCRIPTIONAL REGULATOR, GNTR FAMILY"/>
    <property type="match status" value="1"/>
</dbReference>
<evidence type="ECO:0000256" key="3">
    <source>
        <dbReference type="ARBA" id="ARBA00023163"/>
    </source>
</evidence>
<dbReference type="SUPFAM" id="SSF46785">
    <property type="entry name" value="Winged helix' DNA-binding domain"/>
    <property type="match status" value="1"/>
</dbReference>
<dbReference type="PROSITE" id="PS50949">
    <property type="entry name" value="HTH_GNTR"/>
    <property type="match status" value="1"/>
</dbReference>
<gene>
    <name evidence="6" type="ORF">ACFFVI_07660</name>
</gene>
<dbReference type="SMART" id="SM00345">
    <property type="entry name" value="HTH_GNTR"/>
    <property type="match status" value="1"/>
</dbReference>
<evidence type="ECO:0000313" key="6">
    <source>
        <dbReference type="EMBL" id="MFB9376841.1"/>
    </source>
</evidence>
<proteinExistence type="predicted"/>
<dbReference type="EMBL" id="JBHMDM010000004">
    <property type="protein sequence ID" value="MFB9376841.1"/>
    <property type="molecule type" value="Genomic_DNA"/>
</dbReference>
<organism evidence="6 7">
    <name type="scientific">Kineococcus gynurae</name>
    <dbReference type="NCBI Taxonomy" id="452979"/>
    <lineage>
        <taxon>Bacteria</taxon>
        <taxon>Bacillati</taxon>
        <taxon>Actinomycetota</taxon>
        <taxon>Actinomycetes</taxon>
        <taxon>Kineosporiales</taxon>
        <taxon>Kineosporiaceae</taxon>
        <taxon>Kineococcus</taxon>
    </lineage>
</organism>
<dbReference type="InterPro" id="IPR036390">
    <property type="entry name" value="WH_DNA-bd_sf"/>
</dbReference>
<keyword evidence="2" id="KW-0238">DNA-binding</keyword>
<dbReference type="InterPro" id="IPR000524">
    <property type="entry name" value="Tscrpt_reg_HTH_GntR"/>
</dbReference>
<protein>
    <submittedName>
        <fullName evidence="6">GntR family transcriptional regulator</fullName>
    </submittedName>
</protein>
<evidence type="ECO:0000256" key="2">
    <source>
        <dbReference type="ARBA" id="ARBA00023125"/>
    </source>
</evidence>
<dbReference type="Pfam" id="PF00392">
    <property type="entry name" value="GntR"/>
    <property type="match status" value="1"/>
</dbReference>
<feature type="region of interest" description="Disordered" evidence="4">
    <location>
        <begin position="194"/>
        <end position="236"/>
    </location>
</feature>
<dbReference type="Gene3D" id="1.10.10.10">
    <property type="entry name" value="Winged helix-like DNA-binding domain superfamily/Winged helix DNA-binding domain"/>
    <property type="match status" value="1"/>
</dbReference>
<evidence type="ECO:0000259" key="5">
    <source>
        <dbReference type="PROSITE" id="PS50949"/>
    </source>
</evidence>
<evidence type="ECO:0000256" key="1">
    <source>
        <dbReference type="ARBA" id="ARBA00023015"/>
    </source>
</evidence>